<dbReference type="Gene3D" id="1.10.10.60">
    <property type="entry name" value="Homeodomain-like"/>
    <property type="match status" value="2"/>
</dbReference>
<evidence type="ECO:0000256" key="3">
    <source>
        <dbReference type="ARBA" id="ARBA00023163"/>
    </source>
</evidence>
<accession>A0ABV1KPF9</accession>
<evidence type="ECO:0000259" key="6">
    <source>
        <dbReference type="PROSITE" id="PS50110"/>
    </source>
</evidence>
<dbReference type="PANTHER" id="PTHR43280:SF28">
    <property type="entry name" value="HTH-TYPE TRANSCRIPTIONAL ACTIVATOR RHAS"/>
    <property type="match status" value="1"/>
</dbReference>
<dbReference type="PROSITE" id="PS50110">
    <property type="entry name" value="RESPONSE_REGULATORY"/>
    <property type="match status" value="1"/>
</dbReference>
<dbReference type="InterPro" id="IPR001789">
    <property type="entry name" value="Sig_transdc_resp-reg_receiver"/>
</dbReference>
<name>A0ABV1KPF9_9BACL</name>
<dbReference type="InterPro" id="IPR000160">
    <property type="entry name" value="GGDEF_dom"/>
</dbReference>
<evidence type="ECO:0000259" key="7">
    <source>
        <dbReference type="PROSITE" id="PS50887"/>
    </source>
</evidence>
<sequence length="544" mass="63194">MLVLIVDDELEIREGLKANFPWETYGIGEVLVADDGETALPIAREKRPELILTDIKMKRMSGLEFLQTLNEERAHEWKSIVISGYDDFDMVRQAMKLGAVDYILKPINMSELGDILRQAMAQLDRERMERQNRQMLNSQIRDAYPKIREELLKELLESGYDPYRETRIVHRLQTLQLDWMTRERMAVMVIEVDDLKAIENRKGARNEKELILFGIGNVVKQTMEEDYPSPSALYQDARNRWVAVMACQDDAQLESCKELAQVCIRRINEFVKVNVSIGLGSATGYANQLHARFLETSDILEQKAVYGGNRLLTSQGWEEDAEHGNSPVQNPDEVLDLVRYGTDGDIEEAMDKFMDLVQTWSLTQIKDIQQKTFGWLLDIFKRAAALGWQDKIWQKNPIAVWEQLEQYDTIDSLRRQIERFLMAIARDFREQASSPSQIIQEADKFIHKRYIDGLTLQSVAAEVHVTPVWLSKLYKKEKRKTFLEYLTEVRMEQAKKMLGDVQYKIYQVSALVGYKDPVHFTKLFKKQTGCTPKEYRNRMGIADE</sequence>
<keyword evidence="3" id="KW-0804">Transcription</keyword>
<dbReference type="InterPro" id="IPR018060">
    <property type="entry name" value="HTH_AraC"/>
</dbReference>
<dbReference type="Proteomes" id="UP001493487">
    <property type="component" value="Unassembled WGS sequence"/>
</dbReference>
<dbReference type="PROSITE" id="PS00041">
    <property type="entry name" value="HTH_ARAC_FAMILY_1"/>
    <property type="match status" value="1"/>
</dbReference>
<dbReference type="SUPFAM" id="SSF46689">
    <property type="entry name" value="Homeodomain-like"/>
    <property type="match status" value="1"/>
</dbReference>
<dbReference type="RefSeq" id="WP_232189330.1">
    <property type="nucleotide sequence ID" value="NZ_JAIOAP010000019.1"/>
</dbReference>
<dbReference type="SMART" id="SM00448">
    <property type="entry name" value="REC"/>
    <property type="match status" value="1"/>
</dbReference>
<organism evidence="8 9">
    <name type="scientific">Cohnella silvisoli</name>
    <dbReference type="NCBI Taxonomy" id="2873699"/>
    <lineage>
        <taxon>Bacteria</taxon>
        <taxon>Bacillati</taxon>
        <taxon>Bacillota</taxon>
        <taxon>Bacilli</taxon>
        <taxon>Bacillales</taxon>
        <taxon>Paenibacillaceae</taxon>
        <taxon>Cohnella</taxon>
    </lineage>
</organism>
<evidence type="ECO:0000313" key="8">
    <source>
        <dbReference type="EMBL" id="MEQ4481906.1"/>
    </source>
</evidence>
<gene>
    <name evidence="8" type="ORF">QJS35_05810</name>
</gene>
<feature type="domain" description="GGDEF" evidence="7">
    <location>
        <begin position="183"/>
        <end position="316"/>
    </location>
</feature>
<keyword evidence="2" id="KW-0238">DNA-binding</keyword>
<dbReference type="InterPro" id="IPR020449">
    <property type="entry name" value="Tscrpt_reg_AraC-type_HTH"/>
</dbReference>
<dbReference type="InterPro" id="IPR011006">
    <property type="entry name" value="CheY-like_superfamily"/>
</dbReference>
<dbReference type="PRINTS" id="PR00032">
    <property type="entry name" value="HTHARAC"/>
</dbReference>
<dbReference type="CDD" id="cd17536">
    <property type="entry name" value="REC_YesN-like"/>
    <property type="match status" value="1"/>
</dbReference>
<reference evidence="8 9" key="1">
    <citation type="journal article" date="2023" name="Genome Announc.">
        <title>Pan-Genome Analyses of the Genus Cohnella and Proposal of the Novel Species Cohnella silvisoli sp. nov., Isolated from Forest Soil.</title>
        <authorList>
            <person name="Wang C."/>
            <person name="Mao L."/>
            <person name="Bao G."/>
            <person name="Zhu H."/>
        </authorList>
    </citation>
    <scope>NUCLEOTIDE SEQUENCE [LARGE SCALE GENOMIC DNA]</scope>
    <source>
        <strain evidence="8 9">NL03-T5-1</strain>
    </source>
</reference>
<dbReference type="InterPro" id="IPR018062">
    <property type="entry name" value="HTH_AraC-typ_CS"/>
</dbReference>
<evidence type="ECO:0000256" key="2">
    <source>
        <dbReference type="ARBA" id="ARBA00023125"/>
    </source>
</evidence>
<evidence type="ECO:0000256" key="1">
    <source>
        <dbReference type="ARBA" id="ARBA00023015"/>
    </source>
</evidence>
<keyword evidence="4" id="KW-0597">Phosphoprotein</keyword>
<dbReference type="EMBL" id="JASKHM010000002">
    <property type="protein sequence ID" value="MEQ4481906.1"/>
    <property type="molecule type" value="Genomic_DNA"/>
</dbReference>
<dbReference type="Pfam" id="PF00072">
    <property type="entry name" value="Response_reg"/>
    <property type="match status" value="1"/>
</dbReference>
<feature type="domain" description="HTH araC/xylS-type" evidence="5">
    <location>
        <begin position="440"/>
        <end position="538"/>
    </location>
</feature>
<dbReference type="Pfam" id="PF12833">
    <property type="entry name" value="HTH_18"/>
    <property type="match status" value="1"/>
</dbReference>
<dbReference type="SMART" id="SM00342">
    <property type="entry name" value="HTH_ARAC"/>
    <property type="match status" value="1"/>
</dbReference>
<dbReference type="PROSITE" id="PS01124">
    <property type="entry name" value="HTH_ARAC_FAMILY_2"/>
    <property type="match status" value="1"/>
</dbReference>
<feature type="modified residue" description="4-aspartylphosphate" evidence="4">
    <location>
        <position position="54"/>
    </location>
</feature>
<proteinExistence type="predicted"/>
<keyword evidence="1" id="KW-0805">Transcription regulation</keyword>
<evidence type="ECO:0000259" key="5">
    <source>
        <dbReference type="PROSITE" id="PS01124"/>
    </source>
</evidence>
<protein>
    <submittedName>
        <fullName evidence="8">Response regulator</fullName>
    </submittedName>
</protein>
<dbReference type="SUPFAM" id="SSF52172">
    <property type="entry name" value="CheY-like"/>
    <property type="match status" value="1"/>
</dbReference>
<comment type="caution">
    <text evidence="8">The sequence shown here is derived from an EMBL/GenBank/DDBJ whole genome shotgun (WGS) entry which is preliminary data.</text>
</comment>
<dbReference type="InterPro" id="IPR009057">
    <property type="entry name" value="Homeodomain-like_sf"/>
</dbReference>
<evidence type="ECO:0000313" key="9">
    <source>
        <dbReference type="Proteomes" id="UP001493487"/>
    </source>
</evidence>
<evidence type="ECO:0000256" key="4">
    <source>
        <dbReference type="PROSITE-ProRule" id="PRU00169"/>
    </source>
</evidence>
<feature type="domain" description="Response regulatory" evidence="6">
    <location>
        <begin position="2"/>
        <end position="120"/>
    </location>
</feature>
<dbReference type="PROSITE" id="PS50887">
    <property type="entry name" value="GGDEF"/>
    <property type="match status" value="1"/>
</dbReference>
<dbReference type="Gene3D" id="3.40.50.2300">
    <property type="match status" value="1"/>
</dbReference>
<dbReference type="PANTHER" id="PTHR43280">
    <property type="entry name" value="ARAC-FAMILY TRANSCRIPTIONAL REGULATOR"/>
    <property type="match status" value="1"/>
</dbReference>
<keyword evidence="9" id="KW-1185">Reference proteome</keyword>